<protein>
    <submittedName>
        <fullName evidence="7">Carbohydrate kinase</fullName>
    </submittedName>
</protein>
<dbReference type="InterPro" id="IPR011611">
    <property type="entry name" value="PfkB_dom"/>
</dbReference>
<evidence type="ECO:0000256" key="5">
    <source>
        <dbReference type="ARBA" id="ARBA00022840"/>
    </source>
</evidence>
<keyword evidence="8" id="KW-1185">Reference proteome</keyword>
<dbReference type="AlphaFoldDB" id="A0A916RXZ8"/>
<dbReference type="PANTHER" id="PTHR43085:SF1">
    <property type="entry name" value="PSEUDOURIDINE KINASE-RELATED"/>
    <property type="match status" value="1"/>
</dbReference>
<keyword evidence="3" id="KW-0547">Nucleotide-binding</keyword>
<comment type="caution">
    <text evidence="7">The sequence shown here is derived from an EMBL/GenBank/DDBJ whole genome shotgun (WGS) entry which is preliminary data.</text>
</comment>
<organism evidence="7 8">
    <name type="scientific">Nitratireductor aestuarii</name>
    <dbReference type="NCBI Taxonomy" id="1735103"/>
    <lineage>
        <taxon>Bacteria</taxon>
        <taxon>Pseudomonadati</taxon>
        <taxon>Pseudomonadota</taxon>
        <taxon>Alphaproteobacteria</taxon>
        <taxon>Hyphomicrobiales</taxon>
        <taxon>Phyllobacteriaceae</taxon>
        <taxon>Nitratireductor</taxon>
    </lineage>
</organism>
<evidence type="ECO:0000313" key="7">
    <source>
        <dbReference type="EMBL" id="GGA76414.1"/>
    </source>
</evidence>
<reference evidence="7" key="2">
    <citation type="submission" date="2020-09" db="EMBL/GenBank/DDBJ databases">
        <authorList>
            <person name="Sun Q."/>
            <person name="Zhou Y."/>
        </authorList>
    </citation>
    <scope>NUCLEOTIDE SEQUENCE</scope>
    <source>
        <strain evidence="7">CGMCC 1.15320</strain>
    </source>
</reference>
<proteinExistence type="inferred from homology"/>
<name>A0A916RXZ8_9HYPH</name>
<dbReference type="EMBL" id="BMIF01000011">
    <property type="protein sequence ID" value="GGA76414.1"/>
    <property type="molecule type" value="Genomic_DNA"/>
</dbReference>
<reference evidence="7" key="1">
    <citation type="journal article" date="2014" name="Int. J. Syst. Evol. Microbiol.">
        <title>Complete genome sequence of Corynebacterium casei LMG S-19264T (=DSM 44701T), isolated from a smear-ripened cheese.</title>
        <authorList>
            <consortium name="US DOE Joint Genome Institute (JGI-PGF)"/>
            <person name="Walter F."/>
            <person name="Albersmeier A."/>
            <person name="Kalinowski J."/>
            <person name="Ruckert C."/>
        </authorList>
    </citation>
    <scope>NUCLEOTIDE SEQUENCE</scope>
    <source>
        <strain evidence="7">CGMCC 1.15320</strain>
    </source>
</reference>
<keyword evidence="2" id="KW-0808">Transferase</keyword>
<comment type="similarity">
    <text evidence="1">Belongs to the carbohydrate kinase PfkB family.</text>
</comment>
<dbReference type="InterPro" id="IPR002173">
    <property type="entry name" value="Carboh/pur_kinase_PfkB_CS"/>
</dbReference>
<dbReference type="CDD" id="cd01167">
    <property type="entry name" value="bac_FRK"/>
    <property type="match status" value="1"/>
</dbReference>
<evidence type="ECO:0000256" key="4">
    <source>
        <dbReference type="ARBA" id="ARBA00022777"/>
    </source>
</evidence>
<dbReference type="RefSeq" id="WP_188722203.1">
    <property type="nucleotide sequence ID" value="NZ_BMIF01000011.1"/>
</dbReference>
<dbReference type="Pfam" id="PF00294">
    <property type="entry name" value="PfkB"/>
    <property type="match status" value="1"/>
</dbReference>
<dbReference type="PROSITE" id="PS00584">
    <property type="entry name" value="PFKB_KINASES_2"/>
    <property type="match status" value="1"/>
</dbReference>
<evidence type="ECO:0000256" key="2">
    <source>
        <dbReference type="ARBA" id="ARBA00022679"/>
    </source>
</evidence>
<dbReference type="SUPFAM" id="SSF53613">
    <property type="entry name" value="Ribokinase-like"/>
    <property type="match status" value="1"/>
</dbReference>
<sequence length="306" mass="32564">MILCCGEALIDMLPATAEGEPAFRPLPGGSVFNSAIALGRLGVPVSFFSGLSDDLFGSLLQEKLRESHVDLSHAVISARPTTLAFAKIENGNASYFFYDENTAGRMLSDSDLPTLGHNIEALLFGGISLVSEPCGSAYESLLHREAPHRLIMLDPNIRPSFIQDAERHRARLQRLVASSDIVKVSDDDLRWIAPETSQQEAIADLLATGPKLVVLTSGEQGAHAFWNGGNLSIPAVPVPVADTVGAGDTFNAGFLAALRDAGALRKESLASPDPEVIRNALAFAAKVASITVSRVGANPPWRNELT</sequence>
<evidence type="ECO:0000259" key="6">
    <source>
        <dbReference type="Pfam" id="PF00294"/>
    </source>
</evidence>
<evidence type="ECO:0000313" key="8">
    <source>
        <dbReference type="Proteomes" id="UP000636264"/>
    </source>
</evidence>
<feature type="domain" description="Carbohydrate kinase PfkB" evidence="6">
    <location>
        <begin position="2"/>
        <end position="301"/>
    </location>
</feature>
<dbReference type="GO" id="GO:0016301">
    <property type="term" value="F:kinase activity"/>
    <property type="evidence" value="ECO:0007669"/>
    <property type="project" value="UniProtKB-KW"/>
</dbReference>
<dbReference type="Proteomes" id="UP000636264">
    <property type="component" value="Unassembled WGS sequence"/>
</dbReference>
<keyword evidence="5" id="KW-0067">ATP-binding</keyword>
<dbReference type="InterPro" id="IPR029056">
    <property type="entry name" value="Ribokinase-like"/>
</dbReference>
<dbReference type="Gene3D" id="3.40.1190.20">
    <property type="match status" value="1"/>
</dbReference>
<evidence type="ECO:0000256" key="1">
    <source>
        <dbReference type="ARBA" id="ARBA00010688"/>
    </source>
</evidence>
<gene>
    <name evidence="7" type="ORF">GCM10011385_33050</name>
</gene>
<evidence type="ECO:0000256" key="3">
    <source>
        <dbReference type="ARBA" id="ARBA00022741"/>
    </source>
</evidence>
<dbReference type="GO" id="GO:0005524">
    <property type="term" value="F:ATP binding"/>
    <property type="evidence" value="ECO:0007669"/>
    <property type="project" value="UniProtKB-KW"/>
</dbReference>
<dbReference type="InterPro" id="IPR050306">
    <property type="entry name" value="PfkB_Carbo_kinase"/>
</dbReference>
<accession>A0A916RXZ8</accession>
<dbReference type="PANTHER" id="PTHR43085">
    <property type="entry name" value="HEXOKINASE FAMILY MEMBER"/>
    <property type="match status" value="1"/>
</dbReference>
<keyword evidence="4 7" id="KW-0418">Kinase</keyword>